<reference evidence="1 2" key="1">
    <citation type="journal article" date="2007" name="PLoS ONE">
        <title>Analysis of the neurotoxin complex genes in Clostridium botulinum A1-A4 and B1 strains: BoNT/A3, /Ba4 and /B1 clusters are located within plasmids.</title>
        <authorList>
            <person name="Smith T.J."/>
            <person name="Hill K.K."/>
            <person name="Foley B.T."/>
            <person name="Detter J.C."/>
            <person name="Munk A.C."/>
            <person name="Bruce D.C."/>
            <person name="Doggett N.A."/>
            <person name="Smith L.A."/>
            <person name="Marks J.D."/>
            <person name="Xie G."/>
            <person name="Brettin T.S."/>
        </authorList>
    </citation>
    <scope>NUCLEOTIDE SEQUENCE [LARGE SCALE GENOMIC DNA]</scope>
    <source>
        <strain evidence="2">657 / Type Ba4</strain>
    </source>
</reference>
<gene>
    <name evidence="1" type="ordered locus">CLJ_B2286</name>
</gene>
<dbReference type="InterPro" id="IPR024220">
    <property type="entry name" value="DUF3780"/>
</dbReference>
<organism evidence="1 2">
    <name type="scientific">Clostridium botulinum (strain 657 / Type Ba4)</name>
    <dbReference type="NCBI Taxonomy" id="515621"/>
    <lineage>
        <taxon>Bacteria</taxon>
        <taxon>Bacillati</taxon>
        <taxon>Bacillota</taxon>
        <taxon>Clostridia</taxon>
        <taxon>Eubacteriales</taxon>
        <taxon>Clostridiaceae</taxon>
        <taxon>Clostridium</taxon>
    </lineage>
</organism>
<reference evidence="2" key="2">
    <citation type="submission" date="2008-05" db="EMBL/GenBank/DDBJ databases">
        <title>Genome sequence of Clostridium botulinum Ba4 strain 657.</title>
        <authorList>
            <person name="Shrivastava S."/>
            <person name="Brown J.L."/>
            <person name="Bruce D."/>
            <person name="Detter C."/>
            <person name="Munk C."/>
            <person name="Smith L.A."/>
            <person name="Smith T.J."/>
            <person name="Sutton G."/>
            <person name="Brettin T.S."/>
        </authorList>
    </citation>
    <scope>NUCLEOTIDE SEQUENCE [LARGE SCALE GENOMIC DNA]</scope>
    <source>
        <strain evidence="2">657 / Type Ba4</strain>
    </source>
</reference>
<evidence type="ECO:0000313" key="2">
    <source>
        <dbReference type="Proteomes" id="UP000002333"/>
    </source>
</evidence>
<evidence type="ECO:0008006" key="3">
    <source>
        <dbReference type="Google" id="ProtNLM"/>
    </source>
</evidence>
<dbReference type="AlphaFoldDB" id="A0A3F3A4J8"/>
<sequence length="189" mass="22139">MVEKKSAIGFGFIPEETTHHFLVVIPKNKDGDITIYERFSWQNDSDVQKIDGSRDRAKAQISKYKWKLIEDTLKTEFNNRLKQHNTVVGRWKKGQIPVERLLGKEMLLLVWAIEDSDPSVIPIAIRNWLGLTPEERWWLFTMTNASTGGLYDKRGWRKAIRYALSENPIEEQNKQTSLFETLFENKLKD</sequence>
<protein>
    <recommendedName>
        <fullName evidence="3">DUF3780 domain-containing protein</fullName>
    </recommendedName>
</protein>
<dbReference type="KEGG" id="cbi:CLJ_B2286"/>
<proteinExistence type="predicted"/>
<dbReference type="EMBL" id="CP001083">
    <property type="protein sequence ID" value="ACQ53247.1"/>
    <property type="molecule type" value="Genomic_DNA"/>
</dbReference>
<dbReference type="Pfam" id="PF12635">
    <property type="entry name" value="DUF3780"/>
    <property type="match status" value="1"/>
</dbReference>
<dbReference type="Proteomes" id="UP000002333">
    <property type="component" value="Chromosome"/>
</dbReference>
<dbReference type="RefSeq" id="WP_003361844.1">
    <property type="nucleotide sequence ID" value="NC_012658.1"/>
</dbReference>
<evidence type="ECO:0000313" key="1">
    <source>
        <dbReference type="EMBL" id="ACQ53247.1"/>
    </source>
</evidence>
<accession>A0A3F3A4J8</accession>
<name>A0A3F3A4J8_CLOB6</name>